<sequence length="65" mass="6929">MQISVWKIVLCLLSTAVLGGCATGGYYAHRSDRQYGPPGYSQPPAGQYPGQYSDGYNNPPPPQGP</sequence>
<organism evidence="2">
    <name type="scientific">Acidithiobacillus ferrianus</name>
    <dbReference type="NCBI Taxonomy" id="2678518"/>
    <lineage>
        <taxon>Bacteria</taxon>
        <taxon>Pseudomonadati</taxon>
        <taxon>Pseudomonadota</taxon>
        <taxon>Acidithiobacillia</taxon>
        <taxon>Acidithiobacillales</taxon>
        <taxon>Acidithiobacillaceae</taxon>
        <taxon>Acidithiobacillus</taxon>
    </lineage>
</organism>
<feature type="region of interest" description="Disordered" evidence="1">
    <location>
        <begin position="32"/>
        <end position="65"/>
    </location>
</feature>
<evidence type="ECO:0008006" key="3">
    <source>
        <dbReference type="Google" id="ProtNLM"/>
    </source>
</evidence>
<evidence type="ECO:0000313" key="2">
    <source>
        <dbReference type="EMBL" id="NDU41814.1"/>
    </source>
</evidence>
<gene>
    <name evidence="2" type="ORF">GL267_03880</name>
</gene>
<dbReference type="RefSeq" id="WP_163096739.1">
    <property type="nucleotide sequence ID" value="NZ_CP127523.1"/>
</dbReference>
<name>A0A845UD43_9PROT</name>
<dbReference type="EMBL" id="WNJL01000015">
    <property type="protein sequence ID" value="NDU41814.1"/>
    <property type="molecule type" value="Genomic_DNA"/>
</dbReference>
<dbReference type="AlphaFoldDB" id="A0A845UD43"/>
<dbReference type="PROSITE" id="PS51257">
    <property type="entry name" value="PROKAR_LIPOPROTEIN"/>
    <property type="match status" value="1"/>
</dbReference>
<accession>A0A845UD43</accession>
<protein>
    <recommendedName>
        <fullName evidence="3">Lipoprotein</fullName>
    </recommendedName>
</protein>
<comment type="caution">
    <text evidence="2">The sequence shown here is derived from an EMBL/GenBank/DDBJ whole genome shotgun (WGS) entry which is preliminary data.</text>
</comment>
<evidence type="ECO:0000256" key="1">
    <source>
        <dbReference type="SAM" id="MobiDB-lite"/>
    </source>
</evidence>
<proteinExistence type="predicted"/>
<reference evidence="2" key="1">
    <citation type="submission" date="2019-11" db="EMBL/GenBank/DDBJ databases">
        <title>Acidithiobacillus ferrianus sp. nov.: a facultatively anaerobic and extremely acidophilic chemolithoautotroph.</title>
        <authorList>
            <person name="Norris P.R."/>
            <person name="Falagan C."/>
            <person name="Moya-Beltran A."/>
            <person name="Castro M."/>
            <person name="Quatrini R."/>
            <person name="Johnson D.B."/>
        </authorList>
    </citation>
    <scope>NUCLEOTIDE SEQUENCE [LARGE SCALE GENOMIC DNA]</scope>
    <source>
        <strain evidence="2">MG</strain>
    </source>
</reference>